<organism evidence="1 2">
    <name type="scientific">Rummeliibacillus stabekisii</name>
    <dbReference type="NCBI Taxonomy" id="241244"/>
    <lineage>
        <taxon>Bacteria</taxon>
        <taxon>Bacillati</taxon>
        <taxon>Bacillota</taxon>
        <taxon>Bacilli</taxon>
        <taxon>Bacillales</taxon>
        <taxon>Caryophanaceae</taxon>
        <taxon>Rummeliibacillus</taxon>
    </lineage>
</organism>
<dbReference type="OrthoDB" id="2417886at2"/>
<dbReference type="RefSeq" id="WP_066786048.1">
    <property type="nucleotide sequence ID" value="NZ_CP014806.1"/>
</dbReference>
<dbReference type="Gene3D" id="1.20.120.1450">
    <property type="match status" value="1"/>
</dbReference>
<dbReference type="Proteomes" id="UP000076021">
    <property type="component" value="Chromosome"/>
</dbReference>
<dbReference type="AlphaFoldDB" id="A0A143HA76"/>
<dbReference type="KEGG" id="rst:ATY39_03775"/>
<dbReference type="STRING" id="241244.ATY39_03775"/>
<evidence type="ECO:0000313" key="1">
    <source>
        <dbReference type="EMBL" id="AMW98637.1"/>
    </source>
</evidence>
<sequence length="261" mass="30240">MNAAILEEHLLQSKNNILTKLHHRTLLQYTGQPIIFDGQLRYILLPKLNGEHWPKKIEQAVNAVAMVYAALNGHEQINEQDAATKRQQLTVLAGDYYSGMYYATLAKIPDIELVRSLSEAVAKSSESRTVLYEPMKRSMDEWYKILEVIESTITCRFLKHFNLDSYIEIVKNGLVLERLKRELQFLQEKHMKTPFLKILEQQQEYAGMNNEQILRRLISNLSSRLIRIITASPILQDEVKTFMLQHVEVNVEAQITMKGVE</sequence>
<gene>
    <name evidence="1" type="ORF">ATY39_03775</name>
</gene>
<evidence type="ECO:0008006" key="3">
    <source>
        <dbReference type="Google" id="ProtNLM"/>
    </source>
</evidence>
<reference evidence="2" key="2">
    <citation type="submission" date="2016-03" db="EMBL/GenBank/DDBJ databases">
        <authorList>
            <person name="Ploux O."/>
        </authorList>
    </citation>
    <scope>NUCLEOTIDE SEQUENCE [LARGE SCALE GENOMIC DNA]</scope>
    <source>
        <strain evidence="2">PP9</strain>
    </source>
</reference>
<dbReference type="EMBL" id="CP014806">
    <property type="protein sequence ID" value="AMW98637.1"/>
    <property type="molecule type" value="Genomic_DNA"/>
</dbReference>
<accession>A0A143HA76</accession>
<evidence type="ECO:0000313" key="2">
    <source>
        <dbReference type="Proteomes" id="UP000076021"/>
    </source>
</evidence>
<proteinExistence type="predicted"/>
<dbReference type="InterPro" id="IPR009920">
    <property type="entry name" value="HEPPP_synth_su1"/>
</dbReference>
<name>A0A143HA76_9BACL</name>
<reference evidence="1 2" key="1">
    <citation type="journal article" date="2016" name="Genome Announc.">
        <title>Whole-Genome Sequence of Rummeliibacillus stabekisii Strain PP9 Isolated from Antarctic Soil.</title>
        <authorList>
            <person name="da Mota F.F."/>
            <person name="Vollu R.E."/>
            <person name="Jurelevicius D."/>
            <person name="Seldin L."/>
        </authorList>
    </citation>
    <scope>NUCLEOTIDE SEQUENCE [LARGE SCALE GENOMIC DNA]</scope>
    <source>
        <strain evidence="1 2">PP9</strain>
    </source>
</reference>
<protein>
    <recommendedName>
        <fullName evidence="3">Heptaprenyl diphosphate synthase</fullName>
    </recommendedName>
</protein>
<keyword evidence="2" id="KW-1185">Reference proteome</keyword>
<dbReference type="GO" id="GO:0009234">
    <property type="term" value="P:menaquinone biosynthetic process"/>
    <property type="evidence" value="ECO:0007669"/>
    <property type="project" value="InterPro"/>
</dbReference>
<dbReference type="Pfam" id="PF07307">
    <property type="entry name" value="HEPPP_synt_1"/>
    <property type="match status" value="1"/>
</dbReference>